<accession>A0A514A518</accession>
<evidence type="ECO:0000256" key="1">
    <source>
        <dbReference type="SAM" id="Phobius"/>
    </source>
</evidence>
<keyword evidence="1" id="KW-0472">Membrane</keyword>
<name>A0A514A518_9CAUD</name>
<keyword evidence="1" id="KW-1133">Transmembrane helix</keyword>
<gene>
    <name evidence="2" type="primary">1</name>
    <name evidence="2" type="ORF">SEA_ZIKO_1</name>
</gene>
<reference evidence="2 3" key="1">
    <citation type="submission" date="2019-05" db="EMBL/GenBank/DDBJ databases">
        <authorList>
            <person name="Hammer B.W."/>
            <person name="Bultman M.N."/>
            <person name="Callewaert L."/>
            <person name="Holmes X.D."/>
            <person name="Kurz K.E."/>
            <person name="Mukundan A."/>
            <person name="Rutledge M.R."/>
            <person name="Saini P."/>
            <person name="Searly J."/>
            <person name="Butela K.A."/>
            <person name="Garlena R.A."/>
            <person name="Russell D.A."/>
            <person name="Pope W.H."/>
            <person name="Jacobs-Sera D."/>
            <person name="Hatfull G.F."/>
        </authorList>
    </citation>
    <scope>NUCLEOTIDE SEQUENCE [LARGE SCALE GENOMIC DNA]</scope>
</reference>
<sequence>MKAFEGMPKRYWPLIAILVIIGYPITLLLGAIGWLEDKLGDWIG</sequence>
<organism evidence="2 3">
    <name type="scientific">Gordonia phage Ziko</name>
    <dbReference type="NCBI Taxonomy" id="2591193"/>
    <lineage>
        <taxon>Viruses</taxon>
        <taxon>Duplodnaviria</taxon>
        <taxon>Heunggongvirae</taxon>
        <taxon>Uroviricota</taxon>
        <taxon>Caudoviricetes</taxon>
        <taxon>Ronaldovirus</taxon>
        <taxon>Ronaldovirus ronaldo</taxon>
    </lineage>
</organism>
<dbReference type="Proteomes" id="UP000319202">
    <property type="component" value="Segment"/>
</dbReference>
<protein>
    <submittedName>
        <fullName evidence="2">Uncharacterized protein</fullName>
    </submittedName>
</protein>
<proteinExistence type="predicted"/>
<keyword evidence="1" id="KW-0812">Transmembrane</keyword>
<feature type="transmembrane region" description="Helical" evidence="1">
    <location>
        <begin position="12"/>
        <end position="35"/>
    </location>
</feature>
<evidence type="ECO:0000313" key="3">
    <source>
        <dbReference type="Proteomes" id="UP000319202"/>
    </source>
</evidence>
<evidence type="ECO:0000313" key="2">
    <source>
        <dbReference type="EMBL" id="QDH48342.1"/>
    </source>
</evidence>
<dbReference type="EMBL" id="MK919478">
    <property type="protein sequence ID" value="QDH48342.1"/>
    <property type="molecule type" value="Genomic_DNA"/>
</dbReference>